<feature type="compositionally biased region" description="Acidic residues" evidence="1">
    <location>
        <begin position="188"/>
        <end position="226"/>
    </location>
</feature>
<feature type="region of interest" description="Disordered" evidence="1">
    <location>
        <begin position="135"/>
        <end position="254"/>
    </location>
</feature>
<feature type="compositionally biased region" description="Basic and acidic residues" evidence="1">
    <location>
        <begin position="158"/>
        <end position="170"/>
    </location>
</feature>
<feature type="compositionally biased region" description="Polar residues" evidence="1">
    <location>
        <begin position="112"/>
        <end position="121"/>
    </location>
</feature>
<keyword evidence="3" id="KW-1185">Reference proteome</keyword>
<accession>M7SZ09</accession>
<dbReference type="eggNOG" id="ENOG502RS6G">
    <property type="taxonomic scope" value="Eukaryota"/>
</dbReference>
<gene>
    <name evidence="2" type="ORF">UCREL1_10264</name>
</gene>
<dbReference type="EMBL" id="KB707371">
    <property type="protein sequence ID" value="EMR62816.1"/>
    <property type="molecule type" value="Genomic_DNA"/>
</dbReference>
<evidence type="ECO:0000313" key="3">
    <source>
        <dbReference type="Proteomes" id="UP000012174"/>
    </source>
</evidence>
<evidence type="ECO:0000313" key="2">
    <source>
        <dbReference type="EMBL" id="EMR62816.1"/>
    </source>
</evidence>
<dbReference type="KEGG" id="ela:UCREL1_10264"/>
<dbReference type="Proteomes" id="UP000012174">
    <property type="component" value="Unassembled WGS sequence"/>
</dbReference>
<evidence type="ECO:0000256" key="1">
    <source>
        <dbReference type="SAM" id="MobiDB-lite"/>
    </source>
</evidence>
<dbReference type="HOGENOM" id="CLU_1042175_0_0_1"/>
<protein>
    <submittedName>
        <fullName evidence="2">Uncharacterized protein</fullName>
    </submittedName>
</protein>
<reference evidence="3" key="1">
    <citation type="journal article" date="2013" name="Genome Announc.">
        <title>Draft genome sequence of the grapevine dieback fungus Eutypa lata UCR-EL1.</title>
        <authorList>
            <person name="Blanco-Ulate B."/>
            <person name="Rolshausen P.E."/>
            <person name="Cantu D."/>
        </authorList>
    </citation>
    <scope>NUCLEOTIDE SEQUENCE [LARGE SCALE GENOMIC DNA]</scope>
    <source>
        <strain evidence="3">UCR-EL1</strain>
    </source>
</reference>
<feature type="compositionally biased region" description="Acidic residues" evidence="1">
    <location>
        <begin position="237"/>
        <end position="254"/>
    </location>
</feature>
<proteinExistence type="predicted"/>
<dbReference type="OrthoDB" id="5422061at2759"/>
<name>M7SZ09_EUTLA</name>
<organism evidence="2 3">
    <name type="scientific">Eutypa lata (strain UCR-EL1)</name>
    <name type="common">Grapevine dieback disease fungus</name>
    <name type="synonym">Eutypa armeniacae</name>
    <dbReference type="NCBI Taxonomy" id="1287681"/>
    <lineage>
        <taxon>Eukaryota</taxon>
        <taxon>Fungi</taxon>
        <taxon>Dikarya</taxon>
        <taxon>Ascomycota</taxon>
        <taxon>Pezizomycotina</taxon>
        <taxon>Sordariomycetes</taxon>
        <taxon>Xylariomycetidae</taxon>
        <taxon>Xylariales</taxon>
        <taxon>Diatrypaceae</taxon>
        <taxon>Eutypa</taxon>
    </lineage>
</organism>
<dbReference type="AlphaFoldDB" id="M7SZ09"/>
<feature type="compositionally biased region" description="Acidic residues" evidence="1">
    <location>
        <begin position="135"/>
        <end position="150"/>
    </location>
</feature>
<dbReference type="OMA" id="STITHWW"/>
<sequence length="267" mass="29735">MYLIHHRLADARGFDQRDHYFPITRMRQGMAPLSMEEAKQRREYWDKGAVVYRPPTLRDAENFWKIPHSTITHWWKKREKYLPASELERVKDYNPLSGMSMGPLPLPPSSSTPDDPQQASGQLEATIPPAAPELIELDDSSDDSDDDSDATEGISQNERGDLDGHIKTETMDEVDTEVNGDATHEAEGEVAGEMESDAEGEAEGDAEGEIEDDAEGEVAGDIEDNPDVTRDAQYSEDVTENEDAEGDDDIEDDPEEVHAAIFDLQTA</sequence>
<feature type="region of interest" description="Disordered" evidence="1">
    <location>
        <begin position="94"/>
        <end position="121"/>
    </location>
</feature>